<comment type="caution">
    <text evidence="1">The sequence shown here is derived from an EMBL/GenBank/DDBJ whole genome shotgun (WGS) entry which is preliminary data.</text>
</comment>
<dbReference type="EMBL" id="CAJJDP010000026">
    <property type="protein sequence ID" value="CAD8152400.1"/>
    <property type="molecule type" value="Genomic_DNA"/>
</dbReference>
<sequence length="166" mass="19995">MQYNNDSSVEIILVENEKSISIEESKNNKVQIKKLFQQGMDLIKKDEVLKGSSQIYELAKRKLISWKKYLKGLMKQHKDEKIFELLEKKRKALSQYERSGIHPDVVVKKGYWVVFIEYRWECRKCKRQFMEDKYAKKHMAKKCFKGESREKPEEKQVIIKKIFKRA</sequence>
<dbReference type="Proteomes" id="UP000683925">
    <property type="component" value="Unassembled WGS sequence"/>
</dbReference>
<keyword evidence="2" id="KW-1185">Reference proteome</keyword>
<dbReference type="AlphaFoldDB" id="A0A8S1TJF8"/>
<evidence type="ECO:0000313" key="1">
    <source>
        <dbReference type="EMBL" id="CAD8152400.1"/>
    </source>
</evidence>
<reference evidence="1" key="1">
    <citation type="submission" date="2021-01" db="EMBL/GenBank/DDBJ databases">
        <authorList>
            <consortium name="Genoscope - CEA"/>
            <person name="William W."/>
        </authorList>
    </citation>
    <scope>NUCLEOTIDE SEQUENCE</scope>
</reference>
<organism evidence="1 2">
    <name type="scientific">Paramecium octaurelia</name>
    <dbReference type="NCBI Taxonomy" id="43137"/>
    <lineage>
        <taxon>Eukaryota</taxon>
        <taxon>Sar</taxon>
        <taxon>Alveolata</taxon>
        <taxon>Ciliophora</taxon>
        <taxon>Intramacronucleata</taxon>
        <taxon>Oligohymenophorea</taxon>
        <taxon>Peniculida</taxon>
        <taxon>Parameciidae</taxon>
        <taxon>Paramecium</taxon>
    </lineage>
</organism>
<accession>A0A8S1TJF8</accession>
<evidence type="ECO:0000313" key="2">
    <source>
        <dbReference type="Proteomes" id="UP000683925"/>
    </source>
</evidence>
<name>A0A8S1TJF8_PAROT</name>
<proteinExistence type="predicted"/>
<gene>
    <name evidence="1" type="ORF">POCTA_138.1.T0260245</name>
</gene>
<dbReference type="OrthoDB" id="306747at2759"/>
<dbReference type="OMA" id="EYRWECR"/>
<protein>
    <submittedName>
        <fullName evidence="1">Uncharacterized protein</fullName>
    </submittedName>
</protein>